<keyword evidence="2" id="KW-1185">Reference proteome</keyword>
<evidence type="ECO:0000313" key="2">
    <source>
        <dbReference type="Proteomes" id="UP000647836"/>
    </source>
</evidence>
<organism evidence="1 2">
    <name type="scientific">Nostoc cf. edaphicum LEGE 07299</name>
    <dbReference type="NCBI Taxonomy" id="2777974"/>
    <lineage>
        <taxon>Bacteria</taxon>
        <taxon>Bacillati</taxon>
        <taxon>Cyanobacteriota</taxon>
        <taxon>Cyanophyceae</taxon>
        <taxon>Nostocales</taxon>
        <taxon>Nostocaceae</taxon>
        <taxon>Nostoc</taxon>
    </lineage>
</organism>
<dbReference type="Proteomes" id="UP000647836">
    <property type="component" value="Unassembled WGS sequence"/>
</dbReference>
<sequence>MKSSLWAITLSQTSEESLEERVASIADYLAKTYKDGQWQISDLDATGKHGGRLTLQLNDEEQLYLPSSEFLAVLKENGQVIDLDAAMLISRQPLFKIIIQDGSSVDILGKGKLLPSDVLGAYKTSEPKLFLWN</sequence>
<protein>
    <submittedName>
        <fullName evidence="1">Uncharacterized protein</fullName>
    </submittedName>
</protein>
<proteinExistence type="predicted"/>
<comment type="caution">
    <text evidence="1">The sequence shown here is derived from an EMBL/GenBank/DDBJ whole genome shotgun (WGS) entry which is preliminary data.</text>
</comment>
<dbReference type="RefSeq" id="WP_194042773.1">
    <property type="nucleotide sequence ID" value="NZ_JADEXF010000200.1"/>
</dbReference>
<dbReference type="EMBL" id="JADEXF010000200">
    <property type="protein sequence ID" value="MBE9104907.1"/>
    <property type="molecule type" value="Genomic_DNA"/>
</dbReference>
<reference evidence="1 2" key="1">
    <citation type="submission" date="2020-10" db="EMBL/GenBank/DDBJ databases">
        <authorList>
            <person name="Castelo-Branco R."/>
            <person name="Eusebio N."/>
            <person name="Adriana R."/>
            <person name="Vieira A."/>
            <person name="Brugerolle De Fraissinette N."/>
            <person name="Rezende De Castro R."/>
            <person name="Schneider M.P."/>
            <person name="Vasconcelos V."/>
            <person name="Leao P.N."/>
        </authorList>
    </citation>
    <scope>NUCLEOTIDE SEQUENCE [LARGE SCALE GENOMIC DNA]</scope>
    <source>
        <strain evidence="1 2">LEGE 07299</strain>
    </source>
</reference>
<name>A0ABR9TXU1_9NOSO</name>
<evidence type="ECO:0000313" key="1">
    <source>
        <dbReference type="EMBL" id="MBE9104907.1"/>
    </source>
</evidence>
<gene>
    <name evidence="1" type="ORF">IQ229_08110</name>
</gene>
<accession>A0ABR9TXU1</accession>